<dbReference type="SUPFAM" id="SSF53850">
    <property type="entry name" value="Periplasmic binding protein-like II"/>
    <property type="match status" value="1"/>
</dbReference>
<evidence type="ECO:0000313" key="6">
    <source>
        <dbReference type="EMBL" id="MBZ5962904.1"/>
    </source>
</evidence>
<dbReference type="Proteomes" id="UP000752647">
    <property type="component" value="Unassembled WGS sequence"/>
</dbReference>
<dbReference type="InterPro" id="IPR005119">
    <property type="entry name" value="LysR_subst-bd"/>
</dbReference>
<dbReference type="GO" id="GO:0003700">
    <property type="term" value="F:DNA-binding transcription factor activity"/>
    <property type="evidence" value="ECO:0007669"/>
    <property type="project" value="InterPro"/>
</dbReference>
<evidence type="ECO:0000256" key="3">
    <source>
        <dbReference type="ARBA" id="ARBA00023125"/>
    </source>
</evidence>
<dbReference type="InterPro" id="IPR036388">
    <property type="entry name" value="WH-like_DNA-bd_sf"/>
</dbReference>
<accession>A0A9Q3SZH7</accession>
<dbReference type="PANTHER" id="PTHR30346:SF28">
    <property type="entry name" value="HTH-TYPE TRANSCRIPTIONAL REGULATOR CYNR"/>
    <property type="match status" value="1"/>
</dbReference>
<gene>
    <name evidence="6" type="ORF">KIJ12_07085</name>
</gene>
<feature type="domain" description="HTH lysR-type" evidence="5">
    <location>
        <begin position="1"/>
        <end position="58"/>
    </location>
</feature>
<dbReference type="PANTHER" id="PTHR30346">
    <property type="entry name" value="TRANSCRIPTIONAL DUAL REGULATOR HCAR-RELATED"/>
    <property type="match status" value="1"/>
</dbReference>
<comment type="similarity">
    <text evidence="1">Belongs to the LysR transcriptional regulatory family.</text>
</comment>
<reference evidence="6" key="1">
    <citation type="submission" date="2021-05" db="EMBL/GenBank/DDBJ databases">
        <title>Pangenome of Leuconostoc gelidum warrants species status for Leuconostoc gelidum subsp. gasicomitatum.</title>
        <authorList>
            <person name="Johansson P."/>
            <person name="Sade E."/>
            <person name="Hultman J."/>
            <person name="Auvinen P."/>
            <person name="Bjorkroth J."/>
        </authorList>
    </citation>
    <scope>NUCLEOTIDE SEQUENCE</scope>
    <source>
        <strain evidence="6">A.21.4</strain>
    </source>
</reference>
<dbReference type="EMBL" id="JAHBFI010000018">
    <property type="protein sequence ID" value="MBZ5962904.1"/>
    <property type="molecule type" value="Genomic_DNA"/>
</dbReference>
<dbReference type="CDD" id="cd05466">
    <property type="entry name" value="PBP2_LTTR_substrate"/>
    <property type="match status" value="1"/>
</dbReference>
<evidence type="ECO:0000256" key="1">
    <source>
        <dbReference type="ARBA" id="ARBA00009437"/>
    </source>
</evidence>
<evidence type="ECO:0000313" key="7">
    <source>
        <dbReference type="Proteomes" id="UP000752647"/>
    </source>
</evidence>
<dbReference type="Gene3D" id="3.40.190.10">
    <property type="entry name" value="Periplasmic binding protein-like II"/>
    <property type="match status" value="2"/>
</dbReference>
<keyword evidence="4" id="KW-0804">Transcription</keyword>
<dbReference type="GO" id="GO:0032993">
    <property type="term" value="C:protein-DNA complex"/>
    <property type="evidence" value="ECO:0007669"/>
    <property type="project" value="TreeGrafter"/>
</dbReference>
<comment type="caution">
    <text evidence="6">The sequence shown here is derived from an EMBL/GenBank/DDBJ whole genome shotgun (WGS) entry which is preliminary data.</text>
</comment>
<organism evidence="6 7">
    <name type="scientific">Leuconostoc gasicomitatum</name>
    <dbReference type="NCBI Taxonomy" id="115778"/>
    <lineage>
        <taxon>Bacteria</taxon>
        <taxon>Bacillati</taxon>
        <taxon>Bacillota</taxon>
        <taxon>Bacilli</taxon>
        <taxon>Lactobacillales</taxon>
        <taxon>Lactobacillaceae</taxon>
        <taxon>Leuconostoc</taxon>
        <taxon>Leuconostoc gelidum group</taxon>
    </lineage>
</organism>
<dbReference type="RefSeq" id="WP_224144248.1">
    <property type="nucleotide sequence ID" value="NZ_CBCPIF010000001.1"/>
</dbReference>
<keyword evidence="3" id="KW-0238">DNA-binding</keyword>
<dbReference type="SUPFAM" id="SSF46785">
    <property type="entry name" value="Winged helix' DNA-binding domain"/>
    <property type="match status" value="1"/>
</dbReference>
<dbReference type="Pfam" id="PF03466">
    <property type="entry name" value="LysR_substrate"/>
    <property type="match status" value="1"/>
</dbReference>
<dbReference type="GO" id="GO:0003677">
    <property type="term" value="F:DNA binding"/>
    <property type="evidence" value="ECO:0007669"/>
    <property type="project" value="UniProtKB-KW"/>
</dbReference>
<evidence type="ECO:0000259" key="5">
    <source>
        <dbReference type="PROSITE" id="PS50931"/>
    </source>
</evidence>
<dbReference type="PROSITE" id="PS50931">
    <property type="entry name" value="HTH_LYSR"/>
    <property type="match status" value="1"/>
</dbReference>
<keyword evidence="2" id="KW-0805">Transcription regulation</keyword>
<evidence type="ECO:0000256" key="2">
    <source>
        <dbReference type="ARBA" id="ARBA00023015"/>
    </source>
</evidence>
<dbReference type="Pfam" id="PF00126">
    <property type="entry name" value="HTH_1"/>
    <property type="match status" value="1"/>
</dbReference>
<dbReference type="InterPro" id="IPR036390">
    <property type="entry name" value="WH_DNA-bd_sf"/>
</dbReference>
<name>A0A9Q3SZH7_9LACO</name>
<protein>
    <submittedName>
        <fullName evidence="6">LysR family transcriptional regulator</fullName>
    </submittedName>
</protein>
<dbReference type="AlphaFoldDB" id="A0A9Q3SZH7"/>
<dbReference type="InterPro" id="IPR000847">
    <property type="entry name" value="LysR_HTH_N"/>
</dbReference>
<evidence type="ECO:0000256" key="4">
    <source>
        <dbReference type="ARBA" id="ARBA00023163"/>
    </source>
</evidence>
<dbReference type="Gene3D" id="1.10.10.10">
    <property type="entry name" value="Winged helix-like DNA-binding domain superfamily/Winged helix DNA-binding domain"/>
    <property type="match status" value="1"/>
</dbReference>
<sequence length="292" mass="33442">MFNKHLQVFILVADYGSFSKAAQQLFISSNALIKQINLLERELNIILFFRTNHGVQLTPAGQSIYQDAKKIILISQQAVETAQKISNSEKQTIFVGNSLMYPAKPIMNLWIDMSKKYPNINLKMIPMDDSVNLFEKENKNIDIFASLFTSPRLNGYKFVELTQLPIMITLPRSHKLAHKKLLHVDDLAGETLLVVKRGNTPSIDLLRDALEKSQLNISFREIPLYSLDTFNYCENTGYPMISSDLWSEVHPLLLTIPCSWQYTIPFGVVYKNQPTDKVSRFIELIEQNTVNI</sequence>
<proteinExistence type="inferred from homology"/>